<dbReference type="AlphaFoldDB" id="A0A857KYA3"/>
<accession>A0A857KYA3</accession>
<reference evidence="2" key="1">
    <citation type="journal article" date="2021" name="Nat. Microbiol.">
        <title>Cocultivation of an ultrasmall environmental parasitic bacterium with lytic ability against bacteria associated with wastewater foams.</title>
        <authorList>
            <person name="Batinovic S."/>
            <person name="Rose J.J.A."/>
            <person name="Ratcliffe J."/>
            <person name="Seviour R.J."/>
            <person name="Petrovski S."/>
        </authorList>
    </citation>
    <scope>NUCLEOTIDE SEQUENCE</scope>
    <source>
        <strain evidence="2">CON44</strain>
    </source>
</reference>
<organism evidence="2">
    <name type="scientific">Gordonia amarae</name>
    <dbReference type="NCBI Taxonomy" id="36821"/>
    <lineage>
        <taxon>Bacteria</taxon>
        <taxon>Bacillati</taxon>
        <taxon>Actinomycetota</taxon>
        <taxon>Actinomycetes</taxon>
        <taxon>Mycobacteriales</taxon>
        <taxon>Gordoniaceae</taxon>
        <taxon>Gordonia</taxon>
    </lineage>
</organism>
<dbReference type="Pfam" id="PF02732">
    <property type="entry name" value="ERCC4"/>
    <property type="match status" value="1"/>
</dbReference>
<dbReference type="SMART" id="SM00891">
    <property type="entry name" value="ERCC4"/>
    <property type="match status" value="1"/>
</dbReference>
<sequence length="317" mass="35254">MSSASDELIIARNPEQGSTLPYLVRIPLGTNGIVLKVRDTWPRTTKIYCHRAAEWPDTPEILEQHPVRSVTKRGGAIDLVLDRARENRSQFVLTRARGREVIFWQSRRTTKQARPNVALPTARAHGQVLDIVIDSGERYSYNFSHQQATTTKRRLPVGDYAVFDGDDLVAAVERKSIEDLAGSLLGGTLTYQLADLAGRHRGAVVVEARYSAVFAQEHVAGSSLAEAIAEAQVRFPNVPIVFCDNRKLAQEWTYRWLGAALHEWRLNKGTEPVVETLAGPSATAADIRAWARDNDLDVPAKGRIPNDIRRAFDARNG</sequence>
<dbReference type="InterPro" id="IPR036625">
    <property type="entry name" value="E3-bd_dom_sf"/>
</dbReference>
<gene>
    <name evidence="2" type="ORF">GII30_12610</name>
</gene>
<dbReference type="Gene3D" id="3.40.50.10130">
    <property type="match status" value="1"/>
</dbReference>
<dbReference type="Gene3D" id="4.10.320.10">
    <property type="entry name" value="E3-binding domain"/>
    <property type="match status" value="1"/>
</dbReference>
<dbReference type="InterPro" id="IPR006166">
    <property type="entry name" value="ERCC4_domain"/>
</dbReference>
<dbReference type="InterPro" id="IPR011335">
    <property type="entry name" value="Restrct_endonuc-II-like"/>
</dbReference>
<name>A0A857KYA3_9ACTN</name>
<keyword evidence="1" id="KW-0238">DNA-binding</keyword>
<protein>
    <submittedName>
        <fullName evidence="2">Uncharacterized protein</fullName>
    </submittedName>
</protein>
<dbReference type="GO" id="GO:0003677">
    <property type="term" value="F:DNA binding"/>
    <property type="evidence" value="ECO:0007669"/>
    <property type="project" value="UniProtKB-KW"/>
</dbReference>
<dbReference type="GO" id="GO:0004518">
    <property type="term" value="F:nuclease activity"/>
    <property type="evidence" value="ECO:0007669"/>
    <property type="project" value="InterPro"/>
</dbReference>
<proteinExistence type="predicted"/>
<evidence type="ECO:0000313" key="2">
    <source>
        <dbReference type="EMBL" id="QHN39888.1"/>
    </source>
</evidence>
<dbReference type="GO" id="GO:0006259">
    <property type="term" value="P:DNA metabolic process"/>
    <property type="evidence" value="ECO:0007669"/>
    <property type="project" value="UniProtKB-ARBA"/>
</dbReference>
<dbReference type="RefSeq" id="WP_005181280.1">
    <property type="nucleotide sequence ID" value="NZ_CP045804.1"/>
</dbReference>
<dbReference type="EMBL" id="CP045810">
    <property type="protein sequence ID" value="QHN39888.1"/>
    <property type="molecule type" value="Genomic_DNA"/>
</dbReference>
<dbReference type="InterPro" id="IPR055370">
    <property type="entry name" value="Lsr2_DNA-bd"/>
</dbReference>
<dbReference type="Pfam" id="PF23359">
    <property type="entry name" value="Lsr2_DNA-bd"/>
    <property type="match status" value="1"/>
</dbReference>
<dbReference type="SUPFAM" id="SSF52980">
    <property type="entry name" value="Restriction endonuclease-like"/>
    <property type="match status" value="1"/>
</dbReference>
<evidence type="ECO:0000256" key="1">
    <source>
        <dbReference type="ARBA" id="ARBA00023125"/>
    </source>
</evidence>
<dbReference type="GO" id="GO:0016746">
    <property type="term" value="F:acyltransferase activity"/>
    <property type="evidence" value="ECO:0007669"/>
    <property type="project" value="InterPro"/>
</dbReference>